<proteinExistence type="predicted"/>
<sequence length="265" mass="31232">MLKGVYTAKKKNGTEYFRSNITYKGKHISLGSFDTELEAYEAYLEGGDLITRSNIDIETAFRACKRLSFEKIVVLLNYRDNKLYIGNPIYLRKNYFSYYLSKNEELKFDIDDLFYYSSHKILRRQNHLYVNDYGMQYRILERYGIHAHSVPNRDYKFANGDVTDYRYSNILLLNPYHGVTTIQDDIHTKYICKIHINGYYKIGTFSNETDAAIAYNKAVDFALKHGIEKNFPVNFIEHLTPKEYAERYACVKLSKSYLRFLNDLS</sequence>
<evidence type="ECO:0008006" key="3">
    <source>
        <dbReference type="Google" id="ProtNLM"/>
    </source>
</evidence>
<accession>A0A1G6AK81</accession>
<protein>
    <recommendedName>
        <fullName evidence="3">AP2/ERF domain-containing protein</fullName>
    </recommendedName>
</protein>
<gene>
    <name evidence="1" type="ORF">SAMN02910417_00620</name>
</gene>
<dbReference type="RefSeq" id="WP_090172098.1">
    <property type="nucleotide sequence ID" value="NZ_FMXR01000006.1"/>
</dbReference>
<keyword evidence="2" id="KW-1185">Reference proteome</keyword>
<reference evidence="1 2" key="1">
    <citation type="submission" date="2016-10" db="EMBL/GenBank/DDBJ databases">
        <authorList>
            <person name="de Groot N.N."/>
        </authorList>
    </citation>
    <scope>NUCLEOTIDE SEQUENCE [LARGE SCALE GENOMIC DNA]</scope>
    <source>
        <strain evidence="1 2">DSM 3217</strain>
    </source>
</reference>
<dbReference type="AlphaFoldDB" id="A0A1G6AK81"/>
<evidence type="ECO:0000313" key="1">
    <source>
        <dbReference type="EMBL" id="SDB08814.1"/>
    </source>
</evidence>
<dbReference type="Proteomes" id="UP000199228">
    <property type="component" value="Unassembled WGS sequence"/>
</dbReference>
<organism evidence="1 2">
    <name type="scientific">Eubacterium oxidoreducens</name>
    <dbReference type="NCBI Taxonomy" id="1732"/>
    <lineage>
        <taxon>Bacteria</taxon>
        <taxon>Bacillati</taxon>
        <taxon>Bacillota</taxon>
        <taxon>Clostridia</taxon>
        <taxon>Eubacteriales</taxon>
        <taxon>Eubacteriaceae</taxon>
        <taxon>Eubacterium</taxon>
    </lineage>
</organism>
<dbReference type="EMBL" id="FMXR01000006">
    <property type="protein sequence ID" value="SDB08814.1"/>
    <property type="molecule type" value="Genomic_DNA"/>
</dbReference>
<name>A0A1G6AK81_EUBOX</name>
<dbReference type="STRING" id="1732.SAMN02910417_00620"/>
<evidence type="ECO:0000313" key="2">
    <source>
        <dbReference type="Proteomes" id="UP000199228"/>
    </source>
</evidence>
<dbReference type="OrthoDB" id="1765300at2"/>